<name>A0A814STM7_9BILA</name>
<feature type="region of interest" description="Disordered" evidence="1">
    <location>
        <begin position="1"/>
        <end position="65"/>
    </location>
</feature>
<dbReference type="EMBL" id="CAJNOC010012164">
    <property type="protein sequence ID" value="CAF1152308.1"/>
    <property type="molecule type" value="Genomic_DNA"/>
</dbReference>
<gene>
    <name evidence="2" type="ORF">OXX778_LOCUS23330</name>
</gene>
<accession>A0A814STM7</accession>
<proteinExistence type="predicted"/>
<sequence>MEECDSPNKPKYIKNKREKKVINEDSSASSDSYDLEEDFEPEKDTKEDNLNESISSENTDDGQHEPMILVFYHLKNLYNIFRNGEGE</sequence>
<dbReference type="AlphaFoldDB" id="A0A814STM7"/>
<evidence type="ECO:0000256" key="1">
    <source>
        <dbReference type="SAM" id="MobiDB-lite"/>
    </source>
</evidence>
<dbReference type="Proteomes" id="UP000663879">
    <property type="component" value="Unassembled WGS sequence"/>
</dbReference>
<feature type="non-terminal residue" evidence="2">
    <location>
        <position position="87"/>
    </location>
</feature>
<protein>
    <submittedName>
        <fullName evidence="2">Uncharacterized protein</fullName>
    </submittedName>
</protein>
<comment type="caution">
    <text evidence="2">The sequence shown here is derived from an EMBL/GenBank/DDBJ whole genome shotgun (WGS) entry which is preliminary data.</text>
</comment>
<keyword evidence="3" id="KW-1185">Reference proteome</keyword>
<reference evidence="2" key="1">
    <citation type="submission" date="2021-02" db="EMBL/GenBank/DDBJ databases">
        <authorList>
            <person name="Nowell W R."/>
        </authorList>
    </citation>
    <scope>NUCLEOTIDE SEQUENCE</scope>
    <source>
        <strain evidence="2">Ploen Becks lab</strain>
    </source>
</reference>
<evidence type="ECO:0000313" key="2">
    <source>
        <dbReference type="EMBL" id="CAF1152308.1"/>
    </source>
</evidence>
<organism evidence="2 3">
    <name type="scientific">Brachionus calyciflorus</name>
    <dbReference type="NCBI Taxonomy" id="104777"/>
    <lineage>
        <taxon>Eukaryota</taxon>
        <taxon>Metazoa</taxon>
        <taxon>Spiralia</taxon>
        <taxon>Gnathifera</taxon>
        <taxon>Rotifera</taxon>
        <taxon>Eurotatoria</taxon>
        <taxon>Monogononta</taxon>
        <taxon>Pseudotrocha</taxon>
        <taxon>Ploima</taxon>
        <taxon>Brachionidae</taxon>
        <taxon>Brachionus</taxon>
    </lineage>
</organism>
<evidence type="ECO:0000313" key="3">
    <source>
        <dbReference type="Proteomes" id="UP000663879"/>
    </source>
</evidence>